<organism evidence="3 4">
    <name type="scientific">Kytococcus schroeteri</name>
    <dbReference type="NCBI Taxonomy" id="138300"/>
    <lineage>
        <taxon>Bacteria</taxon>
        <taxon>Bacillati</taxon>
        <taxon>Actinomycetota</taxon>
        <taxon>Actinomycetes</taxon>
        <taxon>Micrococcales</taxon>
        <taxon>Kytococcaceae</taxon>
        <taxon>Kytococcus</taxon>
    </lineage>
</organism>
<proteinExistence type="predicted"/>
<name>A0A2I1P973_9MICO</name>
<sequence>MTSWAASTRDNRTHPGQLGRRWEPRTTPAVDGAARRWAPLGHDAAMTAPPGPHSPAAPTPPPLPDSLAALVAVHHGCVRWDELAGCGIGEQAAATLVRRGALVRVARGAYVEGRRWAEAPARERHALLAVAVARTWGPDTAVSHASAAVLHGLPLLRLPSVVEGSRTRGGQGRRRRAHTVYRGYPGVHPVRCRGVQVVPVADAAVGVADRYGLEAGVVVLDAALHAGATTREAVQELVDRCRVHPVHARAAAVLALADGRSESPGETRTRLLLGRLGIEVEPQVNLVTADGEWLGRVDLRVRGERVVVEFDGMVKYRDHGRLAVEDKRRDLAMQRAGHEVVRLVWADLDRPEAVRQMVADAVARSRRRCA</sequence>
<dbReference type="Proteomes" id="UP000234206">
    <property type="component" value="Unassembled WGS sequence"/>
</dbReference>
<evidence type="ECO:0000313" key="3">
    <source>
        <dbReference type="EMBL" id="PKZ41186.1"/>
    </source>
</evidence>
<keyword evidence="4" id="KW-1185">Reference proteome</keyword>
<dbReference type="OrthoDB" id="5176673at2"/>
<evidence type="ECO:0000256" key="1">
    <source>
        <dbReference type="SAM" id="MobiDB-lite"/>
    </source>
</evidence>
<feature type="domain" description="AbiEi antitoxin N-terminal" evidence="2">
    <location>
        <begin position="67"/>
        <end position="111"/>
    </location>
</feature>
<comment type="caution">
    <text evidence="3">The sequence shown here is derived from an EMBL/GenBank/DDBJ whole genome shotgun (WGS) entry which is preliminary data.</text>
</comment>
<dbReference type="InterPro" id="IPR025159">
    <property type="entry name" value="AbiEi_N"/>
</dbReference>
<feature type="compositionally biased region" description="Pro residues" evidence="1">
    <location>
        <begin position="49"/>
        <end position="63"/>
    </location>
</feature>
<evidence type="ECO:0000313" key="4">
    <source>
        <dbReference type="Proteomes" id="UP000234206"/>
    </source>
</evidence>
<feature type="region of interest" description="Disordered" evidence="1">
    <location>
        <begin position="1"/>
        <end position="63"/>
    </location>
</feature>
<gene>
    <name evidence="3" type="ORF">CYJ76_09030</name>
</gene>
<evidence type="ECO:0000259" key="2">
    <source>
        <dbReference type="Pfam" id="PF13338"/>
    </source>
</evidence>
<dbReference type="AlphaFoldDB" id="A0A2I1P973"/>
<dbReference type="EMBL" id="PKIZ01000017">
    <property type="protein sequence ID" value="PKZ41186.1"/>
    <property type="molecule type" value="Genomic_DNA"/>
</dbReference>
<dbReference type="Pfam" id="PF13338">
    <property type="entry name" value="AbiEi_4"/>
    <property type="match status" value="1"/>
</dbReference>
<protein>
    <recommendedName>
        <fullName evidence="2">AbiEi antitoxin N-terminal domain-containing protein</fullName>
    </recommendedName>
</protein>
<accession>A0A2I1P973</accession>
<reference evidence="3 4" key="1">
    <citation type="submission" date="2017-12" db="EMBL/GenBank/DDBJ databases">
        <title>Phylogenetic diversity of female urinary microbiome.</title>
        <authorList>
            <person name="Thomas-White K."/>
            <person name="Wolfe A.J."/>
        </authorList>
    </citation>
    <scope>NUCLEOTIDE SEQUENCE [LARGE SCALE GENOMIC DNA]</scope>
    <source>
        <strain evidence="3 4">UMB1298</strain>
    </source>
</reference>